<dbReference type="AlphaFoldDB" id="A0A1Y6BBP0"/>
<keyword evidence="3 9" id="KW-1134">Transmembrane beta strand</keyword>
<dbReference type="PANTHER" id="PTHR30203">
    <property type="entry name" value="OUTER MEMBRANE CATION EFFLUX PROTEIN"/>
    <property type="match status" value="1"/>
</dbReference>
<evidence type="ECO:0000313" key="11">
    <source>
        <dbReference type="Proteomes" id="UP000192920"/>
    </source>
</evidence>
<evidence type="ECO:0000256" key="4">
    <source>
        <dbReference type="ARBA" id="ARBA00022692"/>
    </source>
</evidence>
<proteinExistence type="inferred from homology"/>
<dbReference type="Pfam" id="PF02321">
    <property type="entry name" value="OEP"/>
    <property type="match status" value="2"/>
</dbReference>
<evidence type="ECO:0000313" key="10">
    <source>
        <dbReference type="EMBL" id="SMF02729.1"/>
    </source>
</evidence>
<keyword evidence="8 9" id="KW-0449">Lipoprotein</keyword>
<keyword evidence="4 9" id="KW-0812">Transmembrane</keyword>
<evidence type="ECO:0000256" key="3">
    <source>
        <dbReference type="ARBA" id="ARBA00022452"/>
    </source>
</evidence>
<sequence>MVIILQMNNCMTKPPLPRPHWQPALGMLLLSGLLAGCATPAPSAAPATPLNAERLALPAAKTDTVHDNWWQALGDPALDRLIASARQQAPSLKLAAARVREAAALSGLADSRRGPQLDANASIDRERYSANGLLPPPIGGSYQTLYSASLDGSWELDLWGKHRAELDAALGQQRAQALDARQAELLLTQAVASQYTALQRTLAQQQLTSARLKLADSRLQLLRARASAGLLSADTLRPLEVQQAQLKQQLSAQQGDAARARHALAALTGQAPNALDNLTPAPLGTTPSLDEAALTAALLGQRPDVVAQRERLEAAAHSVKAARAAFYPNVQLSAFIGLSSLDIGQLLQSESRMLGIAPAVTLPIFHSGALRANLSREQARYDEAVESYNQTVLDALRQAADALSGRDQARQQLADARQAEDSARRASDAGAARLRAGLSNKLDLLGTQEAELVQRAARLDSQATGQLAFVNLNTVLGGGLLAPAQP</sequence>
<evidence type="ECO:0000256" key="9">
    <source>
        <dbReference type="RuleBase" id="RU362097"/>
    </source>
</evidence>
<evidence type="ECO:0000256" key="7">
    <source>
        <dbReference type="ARBA" id="ARBA00023139"/>
    </source>
</evidence>
<dbReference type="NCBIfam" id="TIGR01845">
    <property type="entry name" value="outer_NodT"/>
    <property type="match status" value="1"/>
</dbReference>
<comment type="subcellular location">
    <subcellularLocation>
        <location evidence="9">Cell membrane</location>
        <topology evidence="9">Lipid-anchor</topology>
    </subcellularLocation>
    <subcellularLocation>
        <location evidence="1">Membrane</location>
    </subcellularLocation>
</comment>
<dbReference type="EMBL" id="FXAG01000003">
    <property type="protein sequence ID" value="SMF02729.1"/>
    <property type="molecule type" value="Genomic_DNA"/>
</dbReference>
<dbReference type="GO" id="GO:0015562">
    <property type="term" value="F:efflux transmembrane transporter activity"/>
    <property type="evidence" value="ECO:0007669"/>
    <property type="project" value="InterPro"/>
</dbReference>
<accession>A0A1Y6BBP0</accession>
<dbReference type="STRING" id="1123014.SAMN02745746_00822"/>
<dbReference type="InterPro" id="IPR003423">
    <property type="entry name" value="OMP_efflux"/>
</dbReference>
<dbReference type="Gene3D" id="1.20.1600.10">
    <property type="entry name" value="Outer membrane efflux proteins (OEP)"/>
    <property type="match status" value="1"/>
</dbReference>
<dbReference type="GO" id="GO:0005886">
    <property type="term" value="C:plasma membrane"/>
    <property type="evidence" value="ECO:0007669"/>
    <property type="project" value="UniProtKB-SubCell"/>
</dbReference>
<keyword evidence="11" id="KW-1185">Reference proteome</keyword>
<name>A0A1Y6BBP0_9NEIS</name>
<organism evidence="10 11">
    <name type="scientific">Pseudogulbenkiania subflava DSM 22618</name>
    <dbReference type="NCBI Taxonomy" id="1123014"/>
    <lineage>
        <taxon>Bacteria</taxon>
        <taxon>Pseudomonadati</taxon>
        <taxon>Pseudomonadota</taxon>
        <taxon>Betaproteobacteria</taxon>
        <taxon>Neisseriales</taxon>
        <taxon>Chromobacteriaceae</taxon>
        <taxon>Pseudogulbenkiania</taxon>
    </lineage>
</organism>
<comment type="similarity">
    <text evidence="2 9">Belongs to the outer membrane factor (OMF) (TC 1.B.17) family.</text>
</comment>
<dbReference type="Proteomes" id="UP000192920">
    <property type="component" value="Unassembled WGS sequence"/>
</dbReference>
<protein>
    <submittedName>
        <fullName evidence="10">Efflux transporter, outer membrane factor (OMF) lipoprotein, NodT family</fullName>
    </submittedName>
</protein>
<evidence type="ECO:0000256" key="8">
    <source>
        <dbReference type="ARBA" id="ARBA00023288"/>
    </source>
</evidence>
<gene>
    <name evidence="10" type="ORF">SAMN02745746_00822</name>
</gene>
<keyword evidence="7 9" id="KW-0564">Palmitate</keyword>
<evidence type="ECO:0000256" key="1">
    <source>
        <dbReference type="ARBA" id="ARBA00004370"/>
    </source>
</evidence>
<evidence type="ECO:0000256" key="5">
    <source>
        <dbReference type="ARBA" id="ARBA00022729"/>
    </source>
</evidence>
<reference evidence="11" key="1">
    <citation type="submission" date="2017-04" db="EMBL/GenBank/DDBJ databases">
        <authorList>
            <person name="Varghese N."/>
            <person name="Submissions S."/>
        </authorList>
    </citation>
    <scope>NUCLEOTIDE SEQUENCE [LARGE SCALE GENOMIC DNA]</scope>
    <source>
        <strain evidence="11">DSM 22618</strain>
    </source>
</reference>
<keyword evidence="5" id="KW-0732">Signal</keyword>
<evidence type="ECO:0000256" key="6">
    <source>
        <dbReference type="ARBA" id="ARBA00023136"/>
    </source>
</evidence>
<keyword evidence="6 9" id="KW-0472">Membrane</keyword>
<dbReference type="Gene3D" id="2.20.200.10">
    <property type="entry name" value="Outer membrane efflux proteins (OEP)"/>
    <property type="match status" value="1"/>
</dbReference>
<dbReference type="InterPro" id="IPR010131">
    <property type="entry name" value="MdtP/NodT-like"/>
</dbReference>
<dbReference type="SUPFAM" id="SSF56954">
    <property type="entry name" value="Outer membrane efflux proteins (OEP)"/>
    <property type="match status" value="1"/>
</dbReference>
<dbReference type="PANTHER" id="PTHR30203:SF20">
    <property type="entry name" value="MULTIDRUG RESISTANCE OUTER MEMBRANE PROTEIN MDTP-RELATED"/>
    <property type="match status" value="1"/>
</dbReference>
<evidence type="ECO:0000256" key="2">
    <source>
        <dbReference type="ARBA" id="ARBA00007613"/>
    </source>
</evidence>